<dbReference type="PANTHER" id="PTHR30121">
    <property type="entry name" value="UNCHARACTERIZED PROTEIN YJGR-RELATED"/>
    <property type="match status" value="1"/>
</dbReference>
<feature type="region of interest" description="Disordered" evidence="1">
    <location>
        <begin position="34"/>
        <end position="65"/>
    </location>
</feature>
<organism evidence="3 4">
    <name type="scientific">Rhodococcus aetherivorans</name>
    <dbReference type="NCBI Taxonomy" id="191292"/>
    <lineage>
        <taxon>Bacteria</taxon>
        <taxon>Bacillati</taxon>
        <taxon>Actinomycetota</taxon>
        <taxon>Actinomycetes</taxon>
        <taxon>Mycobacteriales</taxon>
        <taxon>Nocardiaceae</taxon>
        <taxon>Rhodococcus</taxon>
    </lineage>
</organism>
<dbReference type="PANTHER" id="PTHR30121:SF6">
    <property type="entry name" value="SLR6007 PROTEIN"/>
    <property type="match status" value="1"/>
</dbReference>
<dbReference type="AlphaFoldDB" id="A0AA46S935"/>
<name>A0AA46S935_9NOCA</name>
<dbReference type="Gene3D" id="3.40.50.300">
    <property type="entry name" value="P-loop containing nucleotide triphosphate hydrolases"/>
    <property type="match status" value="2"/>
</dbReference>
<evidence type="ECO:0000313" key="3">
    <source>
        <dbReference type="EMBL" id="UYF92465.1"/>
    </source>
</evidence>
<evidence type="ECO:0000256" key="1">
    <source>
        <dbReference type="SAM" id="MobiDB-lite"/>
    </source>
</evidence>
<feature type="compositionally biased region" description="Pro residues" evidence="1">
    <location>
        <begin position="1"/>
        <end position="11"/>
    </location>
</feature>
<sequence>MTVDPTPPAPSPAEKAAAARAAAEEAARVAEAALKAAEQAQREAEAAARAAEATDAAPAGPARQIAPAGPARQIAAGYAAAGVALELGAVVHDGVVDSSARVRIPLATMNRHGLVAGATGTGKTKTVQGIAEQLSAAGVPVVMADMKGDLSGLSAPGEDDDGLRTRAAETGDSGWGPTAYPVQFFSLGTEGPGVPVRATVTAFGPILLSKVLGLNPTQESTLGLIFHWADRQGLPLLDLKDLRQVVTHLTSDEGKAELKGIGGVSPATAGVILRALVNLEAGGGETFFGEPEFETEDLLRVVGGNGVISLFELGAHAARPVLFSTFLMWVLADLFQTLPEEGDLDKPKLVFVFDEAHLLFADASKAFLQQIEQTVKLIRSKGVGVFFCTQLPTDVPNAVLSQLGARVQHALRAFTPDDQKALAKTVRTYPETEFYDLEEALTTLGIGEAVVTVLSEKGAPTPVAWTRIRPPRSLLDTVGEEAIRSAARGSALYGKYGQTVDRESAYERLTAKVAGAPDLDPRAQVPPLPDLPGTPPPRDAGPSMVEQVLGSAAVKGFLRSAASAAGREISRSIFGTGRRRRR</sequence>
<dbReference type="InterPro" id="IPR027417">
    <property type="entry name" value="P-loop_NTPase"/>
</dbReference>
<dbReference type="Proteomes" id="UP001163947">
    <property type="component" value="Chromosome"/>
</dbReference>
<feature type="compositionally biased region" description="Low complexity" evidence="1">
    <location>
        <begin position="12"/>
        <end position="21"/>
    </location>
</feature>
<accession>A0AA46S935</accession>
<feature type="region of interest" description="Disordered" evidence="1">
    <location>
        <begin position="513"/>
        <end position="543"/>
    </location>
</feature>
<feature type="compositionally biased region" description="Pro residues" evidence="1">
    <location>
        <begin position="524"/>
        <end position="539"/>
    </location>
</feature>
<feature type="compositionally biased region" description="Low complexity" evidence="1">
    <location>
        <begin position="47"/>
        <end position="65"/>
    </location>
</feature>
<feature type="domain" description="Helicase HerA-like C-terminal" evidence="2">
    <location>
        <begin position="98"/>
        <end position="581"/>
    </location>
</feature>
<dbReference type="SUPFAM" id="SSF52540">
    <property type="entry name" value="P-loop containing nucleoside triphosphate hydrolases"/>
    <property type="match status" value="1"/>
</dbReference>
<dbReference type="InterPro" id="IPR033186">
    <property type="entry name" value="HerA_C"/>
</dbReference>
<evidence type="ECO:0000313" key="4">
    <source>
        <dbReference type="Proteomes" id="UP001163947"/>
    </source>
</evidence>
<dbReference type="GeneID" id="83622446"/>
<dbReference type="InterPro" id="IPR051162">
    <property type="entry name" value="T4SS_component"/>
</dbReference>
<evidence type="ECO:0000259" key="2">
    <source>
        <dbReference type="Pfam" id="PF05872"/>
    </source>
</evidence>
<dbReference type="EMBL" id="CP106982">
    <property type="protein sequence ID" value="UYF92465.1"/>
    <property type="molecule type" value="Genomic_DNA"/>
</dbReference>
<gene>
    <name evidence="3" type="ORF">OCS65_18470</name>
</gene>
<feature type="region of interest" description="Disordered" evidence="1">
    <location>
        <begin position="1"/>
        <end position="22"/>
    </location>
</feature>
<proteinExistence type="predicted"/>
<dbReference type="RefSeq" id="WP_231771707.1">
    <property type="nucleotide sequence ID" value="NZ_CP088969.1"/>
</dbReference>
<protein>
    <submittedName>
        <fullName evidence="3">DUF853 domain-containing protein</fullName>
    </submittedName>
</protein>
<reference evidence="3" key="1">
    <citation type="submission" date="2022-09" db="EMBL/GenBank/DDBJ databases">
        <title>The genome sequence of Rhodococcus aetherivorans N1.</title>
        <authorList>
            <person name="Jiang W."/>
        </authorList>
    </citation>
    <scope>NUCLEOTIDE SEQUENCE</scope>
    <source>
        <strain evidence="3">N1</strain>
    </source>
</reference>
<dbReference type="Pfam" id="PF05872">
    <property type="entry name" value="HerA_C"/>
    <property type="match status" value="1"/>
</dbReference>